<feature type="transmembrane region" description="Helical" evidence="1">
    <location>
        <begin position="47"/>
        <end position="68"/>
    </location>
</feature>
<gene>
    <name evidence="2" type="ORF">ACFPO9_08595</name>
</gene>
<dbReference type="EMBL" id="JBHSMZ010000005">
    <property type="protein sequence ID" value="MFC5548567.1"/>
    <property type="molecule type" value="Genomic_DNA"/>
</dbReference>
<organism evidence="2 3">
    <name type="scientific">Massilia aerilata</name>
    <dbReference type="NCBI Taxonomy" id="453817"/>
    <lineage>
        <taxon>Bacteria</taxon>
        <taxon>Pseudomonadati</taxon>
        <taxon>Pseudomonadota</taxon>
        <taxon>Betaproteobacteria</taxon>
        <taxon>Burkholderiales</taxon>
        <taxon>Oxalobacteraceae</taxon>
        <taxon>Telluria group</taxon>
        <taxon>Massilia</taxon>
    </lineage>
</organism>
<name>A0ABW0RWN6_9BURK</name>
<reference evidence="3" key="1">
    <citation type="journal article" date="2019" name="Int. J. Syst. Evol. Microbiol.">
        <title>The Global Catalogue of Microorganisms (GCM) 10K type strain sequencing project: providing services to taxonomists for standard genome sequencing and annotation.</title>
        <authorList>
            <consortium name="The Broad Institute Genomics Platform"/>
            <consortium name="The Broad Institute Genome Sequencing Center for Infectious Disease"/>
            <person name="Wu L."/>
            <person name="Ma J."/>
        </authorList>
    </citation>
    <scope>NUCLEOTIDE SEQUENCE [LARGE SCALE GENOMIC DNA]</scope>
    <source>
        <strain evidence="3">CGMCC 4.5798</strain>
    </source>
</reference>
<keyword evidence="1" id="KW-0812">Transmembrane</keyword>
<proteinExistence type="predicted"/>
<dbReference type="RefSeq" id="WP_379769486.1">
    <property type="nucleotide sequence ID" value="NZ_JBHSMZ010000005.1"/>
</dbReference>
<sequence>MEMTGAAWGFSLPGNDTSAGAVLYIAGTVVLTAWLRRAEFRRGGRAAGVAMLDLLSSISLAMPALAYWNAHLGARLGDGLLRLLFVLGLLGLFSFVVHDARAMLRHPRLNERQRRRFAAIGAAAVLLPSTLEVWWGAEALVHQHATPEEIAQNRGLTPV</sequence>
<keyword evidence="1" id="KW-1133">Transmembrane helix</keyword>
<feature type="transmembrane region" description="Helical" evidence="1">
    <location>
        <begin position="80"/>
        <end position="97"/>
    </location>
</feature>
<dbReference type="Proteomes" id="UP001596086">
    <property type="component" value="Unassembled WGS sequence"/>
</dbReference>
<feature type="transmembrane region" description="Helical" evidence="1">
    <location>
        <begin position="117"/>
        <end position="137"/>
    </location>
</feature>
<feature type="transmembrane region" description="Helical" evidence="1">
    <location>
        <begin position="18"/>
        <end position="35"/>
    </location>
</feature>
<comment type="caution">
    <text evidence="2">The sequence shown here is derived from an EMBL/GenBank/DDBJ whole genome shotgun (WGS) entry which is preliminary data.</text>
</comment>
<evidence type="ECO:0000313" key="3">
    <source>
        <dbReference type="Proteomes" id="UP001596086"/>
    </source>
</evidence>
<keyword evidence="3" id="KW-1185">Reference proteome</keyword>
<keyword evidence="1" id="KW-0472">Membrane</keyword>
<evidence type="ECO:0000256" key="1">
    <source>
        <dbReference type="SAM" id="Phobius"/>
    </source>
</evidence>
<evidence type="ECO:0000313" key="2">
    <source>
        <dbReference type="EMBL" id="MFC5548567.1"/>
    </source>
</evidence>
<protein>
    <submittedName>
        <fullName evidence="2">Uncharacterized protein</fullName>
    </submittedName>
</protein>
<accession>A0ABW0RWN6</accession>